<gene>
    <name evidence="2" type="ORF">HCT46_07385</name>
</gene>
<evidence type="ECO:0000313" key="3">
    <source>
        <dbReference type="Proteomes" id="UP000752013"/>
    </source>
</evidence>
<dbReference type="AlphaFoldDB" id="A0A968KVV3"/>
<comment type="caution">
    <text evidence="2">The sequence shown here is derived from an EMBL/GenBank/DDBJ whole genome shotgun (WGS) entry which is preliminary data.</text>
</comment>
<name>A0A968KVV3_9SPIO</name>
<dbReference type="SUPFAM" id="SSF69572">
    <property type="entry name" value="Activating enzymes of the ubiquitin-like proteins"/>
    <property type="match status" value="1"/>
</dbReference>
<dbReference type="EMBL" id="JAATLK010000003">
    <property type="protein sequence ID" value="NIZ47733.1"/>
    <property type="molecule type" value="Genomic_DNA"/>
</dbReference>
<evidence type="ECO:0000313" key="2">
    <source>
        <dbReference type="EMBL" id="NIZ47733.1"/>
    </source>
</evidence>
<accession>A0A968KVV3</accession>
<feature type="domain" description="THIF-type NAD/FAD binding fold" evidence="1">
    <location>
        <begin position="106"/>
        <end position="340"/>
    </location>
</feature>
<keyword evidence="2" id="KW-0808">Transferase</keyword>
<dbReference type="Proteomes" id="UP000752013">
    <property type="component" value="Unassembled WGS sequence"/>
</dbReference>
<protein>
    <submittedName>
        <fullName evidence="2">ThiF family adenylyltransferase</fullName>
    </submittedName>
</protein>
<sequence length="348" mass="40283">MFYIKKLTNLFSYINSCIFINLGKYQFTPKQKDFINLLHLTIFTTAQKSEKEIYNFLKDQTIPHSTWNLALHYKLIILAYRLNNKGFHPKNKLFLDLILRDLHKFNLEKDYILVIGCGGIGNFMTYPLTTLGIGKMTLIDGDYVEASNLNRQFLFDYHSMGRSKVDVMAEKLHFMNSKMVIHTYSQELSTELLENIYHESNQKISLVILSADEGNCLEIANTFCTSRKIALLNIGYLNDFSVIDPFYIPNLSACYYCEDSLGITKQNNSILQEKIKQAHKNHQAPSFFTNNAITSSMAIIDILYFFDQSFDQINSLNKRIGISNHDFSFHSIPIRKNYSCKYCSTDRS</sequence>
<evidence type="ECO:0000259" key="1">
    <source>
        <dbReference type="Pfam" id="PF00899"/>
    </source>
</evidence>
<dbReference type="GO" id="GO:0005737">
    <property type="term" value="C:cytoplasm"/>
    <property type="evidence" value="ECO:0007669"/>
    <property type="project" value="TreeGrafter"/>
</dbReference>
<dbReference type="PANTHER" id="PTHR10953:SF102">
    <property type="entry name" value="ADENYLYLTRANSFERASE AND SULFURTRANSFERASE MOCS3"/>
    <property type="match status" value="1"/>
</dbReference>
<keyword evidence="3" id="KW-1185">Reference proteome</keyword>
<dbReference type="GO" id="GO:0008641">
    <property type="term" value="F:ubiquitin-like modifier activating enzyme activity"/>
    <property type="evidence" value="ECO:0007669"/>
    <property type="project" value="InterPro"/>
</dbReference>
<dbReference type="InterPro" id="IPR000594">
    <property type="entry name" value="ThiF_NAD_FAD-bd"/>
</dbReference>
<dbReference type="Pfam" id="PF00899">
    <property type="entry name" value="ThiF"/>
    <property type="match status" value="1"/>
</dbReference>
<organism evidence="2 3">
    <name type="scientific">Entomospira nematocerorum</name>
    <dbReference type="NCBI Taxonomy" id="2719987"/>
    <lineage>
        <taxon>Bacteria</taxon>
        <taxon>Pseudomonadati</taxon>
        <taxon>Spirochaetota</taxon>
        <taxon>Spirochaetia</taxon>
        <taxon>Spirochaetales</taxon>
        <taxon>Spirochaetaceae</taxon>
        <taxon>Entomospira</taxon>
    </lineage>
</organism>
<dbReference type="InterPro" id="IPR035985">
    <property type="entry name" value="Ubiquitin-activating_enz"/>
</dbReference>
<dbReference type="GO" id="GO:0004792">
    <property type="term" value="F:thiosulfate-cyanide sulfurtransferase activity"/>
    <property type="evidence" value="ECO:0007669"/>
    <property type="project" value="TreeGrafter"/>
</dbReference>
<keyword evidence="2" id="KW-0548">Nucleotidyltransferase</keyword>
<proteinExistence type="predicted"/>
<reference evidence="2" key="1">
    <citation type="submission" date="2020-03" db="EMBL/GenBank/DDBJ databases">
        <title>Spirochaetal bacteria isolated from arthropods constitute a novel genus Entomospira genus novum within the order Spirochaetales.</title>
        <authorList>
            <person name="Grana-Miraglia L."/>
            <person name="Sikutova S."/>
            <person name="Fingerle V."/>
            <person name="Sing A."/>
            <person name="Castillo-Ramirez S."/>
            <person name="Margos G."/>
            <person name="Rudolf I."/>
        </authorList>
    </citation>
    <scope>NUCLEOTIDE SEQUENCE</scope>
    <source>
        <strain evidence="2">BR208</strain>
    </source>
</reference>
<dbReference type="InterPro" id="IPR045886">
    <property type="entry name" value="ThiF/MoeB/HesA"/>
</dbReference>
<dbReference type="PANTHER" id="PTHR10953">
    <property type="entry name" value="UBIQUITIN-ACTIVATING ENZYME E1"/>
    <property type="match status" value="1"/>
</dbReference>
<dbReference type="Gene3D" id="3.40.50.720">
    <property type="entry name" value="NAD(P)-binding Rossmann-like Domain"/>
    <property type="match status" value="1"/>
</dbReference>
<dbReference type="GO" id="GO:0016779">
    <property type="term" value="F:nucleotidyltransferase activity"/>
    <property type="evidence" value="ECO:0007669"/>
    <property type="project" value="UniProtKB-KW"/>
</dbReference>
<dbReference type="RefSeq" id="WP_167704455.1">
    <property type="nucleotide sequence ID" value="NZ_CP118170.1"/>
</dbReference>
<dbReference type="CDD" id="cd01483">
    <property type="entry name" value="E1_enzyme_family"/>
    <property type="match status" value="1"/>
</dbReference>